<protein>
    <submittedName>
        <fullName evidence="1">Glycosyltransferase, GlcNAc</fullName>
    </submittedName>
</protein>
<dbReference type="PANTHER" id="PTHR34496:SF10">
    <property type="entry name" value="GLCNAC TRANSFERASE"/>
    <property type="match status" value="1"/>
</dbReference>
<evidence type="ECO:0000313" key="1">
    <source>
        <dbReference type="EMBL" id="CAB4158066.1"/>
    </source>
</evidence>
<dbReference type="Gene3D" id="3.90.550.10">
    <property type="entry name" value="Spore Coat Polysaccharide Biosynthesis Protein SpsA, Chain A"/>
    <property type="match status" value="1"/>
</dbReference>
<sequence>MSIFISIASYRDPELERTIHSALDNASNPQDLHFGVFLQEFERFAPDLSWVPNLTLETIHPKMARGAGYARAQIVPMYSKQDYFLQIDSHTIFEKNWDVLCIQQYKKAQELSNNNKIILSYFPPPFFVESNKQISIIKNSKTQLPYATKQKPMLTKRGEWTAERVKLSNKNLPEESTTILAGFVFSTGELIEEVPYDPEISFFGEELCFAIRAWTRGWDIYSPCVTIVYHFYTREGYSKVWKDRNLREISWKELEILSKEKQKNVLCGIESGIYGAGQERKLEDYERLTGLDFKKMYGATNDTIVVREKE</sequence>
<gene>
    <name evidence="1" type="ORF">UFOVP694_134</name>
</gene>
<organism evidence="1">
    <name type="scientific">uncultured Caudovirales phage</name>
    <dbReference type="NCBI Taxonomy" id="2100421"/>
    <lineage>
        <taxon>Viruses</taxon>
        <taxon>Duplodnaviria</taxon>
        <taxon>Heunggongvirae</taxon>
        <taxon>Uroviricota</taxon>
        <taxon>Caudoviricetes</taxon>
        <taxon>Peduoviridae</taxon>
        <taxon>Maltschvirus</taxon>
        <taxon>Maltschvirus maltsch</taxon>
    </lineage>
</organism>
<reference evidence="1" key="1">
    <citation type="submission" date="2020-04" db="EMBL/GenBank/DDBJ databases">
        <authorList>
            <person name="Chiriac C."/>
            <person name="Salcher M."/>
            <person name="Ghai R."/>
            <person name="Kavagutti S V."/>
        </authorList>
    </citation>
    <scope>NUCLEOTIDE SEQUENCE</scope>
</reference>
<dbReference type="GO" id="GO:0016740">
    <property type="term" value="F:transferase activity"/>
    <property type="evidence" value="ECO:0007669"/>
    <property type="project" value="UniProtKB-KW"/>
</dbReference>
<dbReference type="Pfam" id="PF11397">
    <property type="entry name" value="GlcNAc"/>
    <property type="match status" value="2"/>
</dbReference>
<name>A0A6J5NK11_9CAUD</name>
<dbReference type="InterPro" id="IPR029044">
    <property type="entry name" value="Nucleotide-diphossugar_trans"/>
</dbReference>
<keyword evidence="1" id="KW-0808">Transferase</keyword>
<dbReference type="PANTHER" id="PTHR34496">
    <property type="entry name" value="GLCNAC TRANSFERASE-RELATED"/>
    <property type="match status" value="1"/>
</dbReference>
<dbReference type="EMBL" id="LR796651">
    <property type="protein sequence ID" value="CAB4158066.1"/>
    <property type="molecule type" value="Genomic_DNA"/>
</dbReference>
<dbReference type="InterPro" id="IPR021067">
    <property type="entry name" value="Glycosyltransferase"/>
</dbReference>
<dbReference type="SUPFAM" id="SSF53448">
    <property type="entry name" value="Nucleotide-diphospho-sugar transferases"/>
    <property type="match status" value="1"/>
</dbReference>
<proteinExistence type="predicted"/>
<accession>A0A6J5NK11</accession>